<feature type="transmembrane region" description="Helical" evidence="14">
    <location>
        <begin position="153"/>
        <end position="172"/>
    </location>
</feature>
<dbReference type="InterPro" id="IPR050277">
    <property type="entry name" value="Sodium:Solute_Symporter"/>
</dbReference>
<dbReference type="GO" id="GO:0006814">
    <property type="term" value="P:sodium ion transport"/>
    <property type="evidence" value="ECO:0007669"/>
    <property type="project" value="UniProtKB-KW"/>
</dbReference>
<gene>
    <name evidence="15" type="ORF">GCM10007971_30770</name>
</gene>
<evidence type="ECO:0000313" key="16">
    <source>
        <dbReference type="Proteomes" id="UP000624041"/>
    </source>
</evidence>
<feature type="transmembrane region" description="Helical" evidence="14">
    <location>
        <begin position="437"/>
        <end position="454"/>
    </location>
</feature>
<feature type="transmembrane region" description="Helical" evidence="14">
    <location>
        <begin position="184"/>
        <end position="205"/>
    </location>
</feature>
<name>A0A917Y2I9_9BACI</name>
<feature type="transmembrane region" description="Helical" evidence="14">
    <location>
        <begin position="127"/>
        <end position="147"/>
    </location>
</feature>
<comment type="catalytic activity">
    <reaction evidence="12">
        <text>L-proline(in) + Na(+)(in) = L-proline(out) + Na(+)(out)</text>
        <dbReference type="Rhea" id="RHEA:28967"/>
        <dbReference type="ChEBI" id="CHEBI:29101"/>
        <dbReference type="ChEBI" id="CHEBI:60039"/>
    </reaction>
</comment>
<comment type="caution">
    <text evidence="15">The sequence shown here is derived from an EMBL/GenBank/DDBJ whole genome shotgun (WGS) entry which is preliminary data.</text>
</comment>
<reference evidence="15" key="1">
    <citation type="journal article" date="2014" name="Int. J. Syst. Evol. Microbiol.">
        <title>Complete genome sequence of Corynebacterium casei LMG S-19264T (=DSM 44701T), isolated from a smear-ripened cheese.</title>
        <authorList>
            <consortium name="US DOE Joint Genome Institute (JGI-PGF)"/>
            <person name="Walter F."/>
            <person name="Albersmeier A."/>
            <person name="Kalinowski J."/>
            <person name="Ruckert C."/>
        </authorList>
    </citation>
    <scope>NUCLEOTIDE SEQUENCE</scope>
    <source>
        <strain evidence="15">JCM 17251</strain>
    </source>
</reference>
<keyword evidence="3" id="KW-0813">Transport</keyword>
<evidence type="ECO:0000256" key="11">
    <source>
        <dbReference type="ARBA" id="ARBA00023201"/>
    </source>
</evidence>
<dbReference type="GO" id="GO:0005886">
    <property type="term" value="C:plasma membrane"/>
    <property type="evidence" value="ECO:0007669"/>
    <property type="project" value="UniProtKB-SubCell"/>
</dbReference>
<feature type="transmembrane region" description="Helical" evidence="14">
    <location>
        <begin position="276"/>
        <end position="296"/>
    </location>
</feature>
<dbReference type="Gene3D" id="1.20.1730.10">
    <property type="entry name" value="Sodium/glucose cotransporter"/>
    <property type="match status" value="1"/>
</dbReference>
<feature type="transmembrane region" description="Helical" evidence="14">
    <location>
        <begin position="404"/>
        <end position="425"/>
    </location>
</feature>
<dbReference type="RefSeq" id="WP_188858659.1">
    <property type="nucleotide sequence ID" value="NZ_BMOS01000028.1"/>
</dbReference>
<evidence type="ECO:0000256" key="7">
    <source>
        <dbReference type="ARBA" id="ARBA00022989"/>
    </source>
</evidence>
<dbReference type="Proteomes" id="UP000624041">
    <property type="component" value="Unassembled WGS sequence"/>
</dbReference>
<keyword evidence="11" id="KW-0739">Sodium transport</keyword>
<evidence type="ECO:0000256" key="6">
    <source>
        <dbReference type="ARBA" id="ARBA00022847"/>
    </source>
</evidence>
<comment type="similarity">
    <text evidence="2 13">Belongs to the sodium:solute symporter (SSF) (TC 2.A.21) family.</text>
</comment>
<evidence type="ECO:0000256" key="2">
    <source>
        <dbReference type="ARBA" id="ARBA00006434"/>
    </source>
</evidence>
<keyword evidence="10 14" id="KW-0472">Membrane</keyword>
<dbReference type="PANTHER" id="PTHR48086">
    <property type="entry name" value="SODIUM/PROLINE SYMPORTER-RELATED"/>
    <property type="match status" value="1"/>
</dbReference>
<feature type="transmembrane region" description="Helical" evidence="14">
    <location>
        <begin position="44"/>
        <end position="63"/>
    </location>
</feature>
<evidence type="ECO:0000256" key="14">
    <source>
        <dbReference type="SAM" id="Phobius"/>
    </source>
</evidence>
<feature type="transmembrane region" description="Helical" evidence="14">
    <location>
        <begin position="6"/>
        <end position="24"/>
    </location>
</feature>
<dbReference type="Pfam" id="PF00474">
    <property type="entry name" value="SSF"/>
    <property type="match status" value="1"/>
</dbReference>
<evidence type="ECO:0000256" key="10">
    <source>
        <dbReference type="ARBA" id="ARBA00023136"/>
    </source>
</evidence>
<evidence type="ECO:0000256" key="5">
    <source>
        <dbReference type="ARBA" id="ARBA00022692"/>
    </source>
</evidence>
<evidence type="ECO:0000313" key="15">
    <source>
        <dbReference type="EMBL" id="GGN63655.1"/>
    </source>
</evidence>
<proteinExistence type="inferred from homology"/>
<evidence type="ECO:0000256" key="9">
    <source>
        <dbReference type="ARBA" id="ARBA00023065"/>
    </source>
</evidence>
<organism evidence="15 16">
    <name type="scientific">Oceanobacillus indicireducens</name>
    <dbReference type="NCBI Taxonomy" id="1004261"/>
    <lineage>
        <taxon>Bacteria</taxon>
        <taxon>Bacillati</taxon>
        <taxon>Bacillota</taxon>
        <taxon>Bacilli</taxon>
        <taxon>Bacillales</taxon>
        <taxon>Bacillaceae</taxon>
        <taxon>Oceanobacillus</taxon>
    </lineage>
</organism>
<keyword evidence="8" id="KW-0915">Sodium</keyword>
<comment type="subcellular location">
    <subcellularLocation>
        <location evidence="1">Cell membrane</location>
        <topology evidence="1">Multi-pass membrane protein</topology>
    </subcellularLocation>
</comment>
<dbReference type="InterPro" id="IPR038377">
    <property type="entry name" value="Na/Glc_symporter_sf"/>
</dbReference>
<keyword evidence="16" id="KW-1185">Reference proteome</keyword>
<evidence type="ECO:0000256" key="3">
    <source>
        <dbReference type="ARBA" id="ARBA00022448"/>
    </source>
</evidence>
<evidence type="ECO:0000256" key="13">
    <source>
        <dbReference type="RuleBase" id="RU362091"/>
    </source>
</evidence>
<feature type="transmembrane region" description="Helical" evidence="14">
    <location>
        <begin position="237"/>
        <end position="255"/>
    </location>
</feature>
<protein>
    <submittedName>
        <fullName evidence="15">Sodium:solute symporter</fullName>
    </submittedName>
</protein>
<dbReference type="PROSITE" id="PS50283">
    <property type="entry name" value="NA_SOLUT_SYMP_3"/>
    <property type="match status" value="1"/>
</dbReference>
<feature type="transmembrane region" description="Helical" evidence="14">
    <location>
        <begin position="381"/>
        <end position="398"/>
    </location>
</feature>
<keyword evidence="7 14" id="KW-1133">Transmembrane helix</keyword>
<keyword evidence="5 14" id="KW-0812">Transmembrane</keyword>
<reference evidence="15" key="2">
    <citation type="submission" date="2020-09" db="EMBL/GenBank/DDBJ databases">
        <authorList>
            <person name="Sun Q."/>
            <person name="Ohkuma M."/>
        </authorList>
    </citation>
    <scope>NUCLEOTIDE SEQUENCE</scope>
    <source>
        <strain evidence="15">JCM 17251</strain>
    </source>
</reference>
<sequence length="488" mass="52898">MLSTWFWIQLIIFILVMAIVIVVATKRTKTIDDFAISGANLGPVVLGLSFAATVMSAATFMGYPGYSHAWGFSNLWLYLSLSVATPIGFLTVGKMVRKVNTKQRSLSLPDWLGDYYNSDFLRVGSGLIMLFNLFYIAAQFSAGAQIFEKIVGTSYGIGLVIIAVIVIAYVFVGGSYADVYTDAIQAMLMIIVAVIVFISGIVIFGDGNINAAFSNITENFKEQDGNLLKVFNPESNYYAFSAVLGLFIIQFAFASQPQLFNKVLSLKKPSDLRKMFIVYIIATVLCLLVLFGGFYSRVAVPELQNADLGLLAYVEWSMPAFLGALVVVTILAAALSTTDGLFVVMSTVFANDIYRKFLVKRGIVKVTDEQMQKTAMSISRWAVIVIGILACFLVLSPPPFLGDLMWIGISGVSAGTLGPIMYAVFSRKKASPRAAEASMVIGLVSYLMIVFTGIESSPLAAGGWATCVGIAVMIILANVLKRPDDQTA</sequence>
<evidence type="ECO:0000256" key="8">
    <source>
        <dbReference type="ARBA" id="ARBA00023053"/>
    </source>
</evidence>
<dbReference type="InterPro" id="IPR001734">
    <property type="entry name" value="Na/solute_symporter"/>
</dbReference>
<feature type="transmembrane region" description="Helical" evidence="14">
    <location>
        <begin position="460"/>
        <end position="480"/>
    </location>
</feature>
<keyword evidence="9" id="KW-0406">Ion transport</keyword>
<dbReference type="PANTHER" id="PTHR48086:SF3">
    <property type="entry name" value="SODIUM_PROLINE SYMPORTER"/>
    <property type="match status" value="1"/>
</dbReference>
<feature type="transmembrane region" description="Helical" evidence="14">
    <location>
        <begin position="75"/>
        <end position="96"/>
    </location>
</feature>
<evidence type="ECO:0000256" key="1">
    <source>
        <dbReference type="ARBA" id="ARBA00004651"/>
    </source>
</evidence>
<dbReference type="AlphaFoldDB" id="A0A917Y2I9"/>
<keyword evidence="4" id="KW-1003">Cell membrane</keyword>
<feature type="transmembrane region" description="Helical" evidence="14">
    <location>
        <begin position="316"/>
        <end position="335"/>
    </location>
</feature>
<accession>A0A917Y2I9</accession>
<dbReference type="GO" id="GO:0015293">
    <property type="term" value="F:symporter activity"/>
    <property type="evidence" value="ECO:0007669"/>
    <property type="project" value="UniProtKB-KW"/>
</dbReference>
<evidence type="ECO:0000256" key="12">
    <source>
        <dbReference type="ARBA" id="ARBA00033708"/>
    </source>
</evidence>
<dbReference type="EMBL" id="BMOS01000028">
    <property type="protein sequence ID" value="GGN63655.1"/>
    <property type="molecule type" value="Genomic_DNA"/>
</dbReference>
<keyword evidence="6" id="KW-0769">Symport</keyword>
<evidence type="ECO:0000256" key="4">
    <source>
        <dbReference type="ARBA" id="ARBA00022475"/>
    </source>
</evidence>